<protein>
    <submittedName>
        <fullName evidence="1">Uncharacterized protein</fullName>
    </submittedName>
</protein>
<name>A0AC60QPS6_IXOPE</name>
<accession>A0AC60QPS6</accession>
<dbReference type="Proteomes" id="UP000805193">
    <property type="component" value="Unassembled WGS sequence"/>
</dbReference>
<organism evidence="1 2">
    <name type="scientific">Ixodes persulcatus</name>
    <name type="common">Taiga tick</name>
    <dbReference type="NCBI Taxonomy" id="34615"/>
    <lineage>
        <taxon>Eukaryota</taxon>
        <taxon>Metazoa</taxon>
        <taxon>Ecdysozoa</taxon>
        <taxon>Arthropoda</taxon>
        <taxon>Chelicerata</taxon>
        <taxon>Arachnida</taxon>
        <taxon>Acari</taxon>
        <taxon>Parasitiformes</taxon>
        <taxon>Ixodida</taxon>
        <taxon>Ixodoidea</taxon>
        <taxon>Ixodidae</taxon>
        <taxon>Ixodinae</taxon>
        <taxon>Ixodes</taxon>
    </lineage>
</organism>
<proteinExistence type="predicted"/>
<keyword evidence="2" id="KW-1185">Reference proteome</keyword>
<reference evidence="1 2" key="1">
    <citation type="journal article" date="2020" name="Cell">
        <title>Large-Scale Comparative Analyses of Tick Genomes Elucidate Their Genetic Diversity and Vector Capacities.</title>
        <authorList>
            <consortium name="Tick Genome and Microbiome Consortium (TIGMIC)"/>
            <person name="Jia N."/>
            <person name="Wang J."/>
            <person name="Shi W."/>
            <person name="Du L."/>
            <person name="Sun Y."/>
            <person name="Zhan W."/>
            <person name="Jiang J.F."/>
            <person name="Wang Q."/>
            <person name="Zhang B."/>
            <person name="Ji P."/>
            <person name="Bell-Sakyi L."/>
            <person name="Cui X.M."/>
            <person name="Yuan T.T."/>
            <person name="Jiang B.G."/>
            <person name="Yang W.F."/>
            <person name="Lam T.T."/>
            <person name="Chang Q.C."/>
            <person name="Ding S.J."/>
            <person name="Wang X.J."/>
            <person name="Zhu J.G."/>
            <person name="Ruan X.D."/>
            <person name="Zhao L."/>
            <person name="Wei J.T."/>
            <person name="Ye R.Z."/>
            <person name="Que T.C."/>
            <person name="Du C.H."/>
            <person name="Zhou Y.H."/>
            <person name="Cheng J.X."/>
            <person name="Dai P.F."/>
            <person name="Guo W.B."/>
            <person name="Han X.H."/>
            <person name="Huang E.J."/>
            <person name="Li L.F."/>
            <person name="Wei W."/>
            <person name="Gao Y.C."/>
            <person name="Liu J.Z."/>
            <person name="Shao H.Z."/>
            <person name="Wang X."/>
            <person name="Wang C.C."/>
            <person name="Yang T.C."/>
            <person name="Huo Q.B."/>
            <person name="Li W."/>
            <person name="Chen H.Y."/>
            <person name="Chen S.E."/>
            <person name="Zhou L.G."/>
            <person name="Ni X.B."/>
            <person name="Tian J.H."/>
            <person name="Sheng Y."/>
            <person name="Liu T."/>
            <person name="Pan Y.S."/>
            <person name="Xia L.Y."/>
            <person name="Li J."/>
            <person name="Zhao F."/>
            <person name="Cao W.C."/>
        </authorList>
    </citation>
    <scope>NUCLEOTIDE SEQUENCE [LARGE SCALE GENOMIC DNA]</scope>
    <source>
        <strain evidence="1">Iper-2018</strain>
    </source>
</reference>
<evidence type="ECO:0000313" key="1">
    <source>
        <dbReference type="EMBL" id="KAG0438798.1"/>
    </source>
</evidence>
<sequence>MPKPALEDYVIVIKPQERVSLHEAYTKTSYGTAISAYLEPEWARAISVLPSRDQNIVIVRTMDVKAADRLIGDFPVNIEKGSIPLQGYLRQDGGNMCHGVIVDHVPGTAKGLAEPTKSARVTAAQKKDQLSLMFEHPSLARNATNLSAAPTRKDKRR</sequence>
<evidence type="ECO:0000313" key="2">
    <source>
        <dbReference type="Proteomes" id="UP000805193"/>
    </source>
</evidence>
<dbReference type="EMBL" id="JABSTQ010005675">
    <property type="protein sequence ID" value="KAG0438798.1"/>
    <property type="molecule type" value="Genomic_DNA"/>
</dbReference>
<gene>
    <name evidence="1" type="ORF">HPB47_016869</name>
</gene>
<comment type="caution">
    <text evidence="1">The sequence shown here is derived from an EMBL/GenBank/DDBJ whole genome shotgun (WGS) entry which is preliminary data.</text>
</comment>